<proteinExistence type="predicted"/>
<dbReference type="Gene3D" id="1.20.120.450">
    <property type="entry name" value="dinb family like domain"/>
    <property type="match status" value="1"/>
</dbReference>
<organism evidence="2 3">
    <name type="scientific">Cyclobacterium xiamenense</name>
    <dbReference type="NCBI Taxonomy" id="1297121"/>
    <lineage>
        <taxon>Bacteria</taxon>
        <taxon>Pseudomonadati</taxon>
        <taxon>Bacteroidota</taxon>
        <taxon>Cytophagia</taxon>
        <taxon>Cytophagales</taxon>
        <taxon>Cyclobacteriaceae</taxon>
        <taxon>Cyclobacterium</taxon>
    </lineage>
</organism>
<evidence type="ECO:0000313" key="3">
    <source>
        <dbReference type="Proteomes" id="UP000199403"/>
    </source>
</evidence>
<dbReference type="InterPro" id="IPR024775">
    <property type="entry name" value="DinB-like"/>
</dbReference>
<dbReference type="InterPro" id="IPR034660">
    <property type="entry name" value="DinB/YfiT-like"/>
</dbReference>
<gene>
    <name evidence="2" type="ORF">SAMN05192553_11425</name>
</gene>
<dbReference type="SUPFAM" id="SSF109854">
    <property type="entry name" value="DinB/YfiT-like putative metalloenzymes"/>
    <property type="match status" value="1"/>
</dbReference>
<evidence type="ECO:0000259" key="1">
    <source>
        <dbReference type="Pfam" id="PF12867"/>
    </source>
</evidence>
<protein>
    <submittedName>
        <fullName evidence="2">Uncharacterized damage-inducible protein DinB (Forms a four-helix bundle)</fullName>
    </submittedName>
</protein>
<accession>A0A1H7BQX8</accession>
<reference evidence="3" key="1">
    <citation type="submission" date="2016-10" db="EMBL/GenBank/DDBJ databases">
        <authorList>
            <person name="Varghese N."/>
            <person name="Submissions S."/>
        </authorList>
    </citation>
    <scope>NUCLEOTIDE SEQUENCE [LARGE SCALE GENOMIC DNA]</scope>
    <source>
        <strain evidence="3">IBRC-M 10761</strain>
    </source>
</reference>
<dbReference type="STRING" id="1416801.SAMN05192553_11425"/>
<keyword evidence="3" id="KW-1185">Reference proteome</keyword>
<feature type="domain" description="DinB-like" evidence="1">
    <location>
        <begin position="34"/>
        <end position="159"/>
    </location>
</feature>
<dbReference type="OrthoDB" id="119432at2"/>
<dbReference type="RefSeq" id="WP_092178801.1">
    <property type="nucleotide sequence ID" value="NZ_FNZH01000014.1"/>
</dbReference>
<sequence length="177" mass="20661">MEKYVILVLFLLLSICPKGTGQEDPFLRDFLVRWDQSKAYLLAVAEAMPEAHYFQAPFDEGKSFAEQLMHMAVVMDWHAFSKFGGSEAPIRWEDFQVTGKNKAQLIQETAREFDRAKELIKEFDPDKLDETTSYAAFSRTRRQFLLLLADHVTHHRAQLIVYLRLHHIAPPNYINFQ</sequence>
<evidence type="ECO:0000313" key="2">
    <source>
        <dbReference type="EMBL" id="SEJ79871.1"/>
    </source>
</evidence>
<dbReference type="EMBL" id="FNZH01000014">
    <property type="protein sequence ID" value="SEJ79871.1"/>
    <property type="molecule type" value="Genomic_DNA"/>
</dbReference>
<dbReference type="Pfam" id="PF12867">
    <property type="entry name" value="DinB_2"/>
    <property type="match status" value="1"/>
</dbReference>
<dbReference type="Proteomes" id="UP000199403">
    <property type="component" value="Unassembled WGS sequence"/>
</dbReference>
<dbReference type="AlphaFoldDB" id="A0A1H7BQX8"/>
<name>A0A1H7BQX8_9BACT</name>